<reference evidence="1 2" key="2">
    <citation type="submission" date="2018-11" db="EMBL/GenBank/DDBJ databases">
        <authorList>
            <consortium name="Pathogen Informatics"/>
        </authorList>
    </citation>
    <scope>NUCLEOTIDE SEQUENCE [LARGE SCALE GENOMIC DNA]</scope>
</reference>
<sequence length="77" mass="8913">MPLSGLFDKKKILKNKRMYNSRADHALFEFRNHTWSISRAITFFARSSNFTVKLPVPEPTSNTVSVDLIADCKYFTL</sequence>
<evidence type="ECO:0000313" key="1">
    <source>
        <dbReference type="EMBL" id="VDN43423.1"/>
    </source>
</evidence>
<organism evidence="3">
    <name type="scientific">Gongylonema pulchrum</name>
    <dbReference type="NCBI Taxonomy" id="637853"/>
    <lineage>
        <taxon>Eukaryota</taxon>
        <taxon>Metazoa</taxon>
        <taxon>Ecdysozoa</taxon>
        <taxon>Nematoda</taxon>
        <taxon>Chromadorea</taxon>
        <taxon>Rhabditida</taxon>
        <taxon>Spirurina</taxon>
        <taxon>Spiruromorpha</taxon>
        <taxon>Spiruroidea</taxon>
        <taxon>Gongylonematidae</taxon>
        <taxon>Gongylonema</taxon>
    </lineage>
</organism>
<dbReference type="Proteomes" id="UP000271098">
    <property type="component" value="Unassembled WGS sequence"/>
</dbReference>
<dbReference type="EMBL" id="UYRT01102778">
    <property type="protein sequence ID" value="VDN43423.1"/>
    <property type="molecule type" value="Genomic_DNA"/>
</dbReference>
<name>A0A183EV61_9BILA</name>
<evidence type="ECO:0000313" key="3">
    <source>
        <dbReference type="WBParaSite" id="GPUH_0002488201-mRNA-1"/>
    </source>
</evidence>
<gene>
    <name evidence="1" type="ORF">GPUH_LOCUS24854</name>
</gene>
<protein>
    <submittedName>
        <fullName evidence="1 3">Uncharacterized protein</fullName>
    </submittedName>
</protein>
<reference evidence="3" key="1">
    <citation type="submission" date="2016-06" db="UniProtKB">
        <authorList>
            <consortium name="WormBaseParasite"/>
        </authorList>
    </citation>
    <scope>IDENTIFICATION</scope>
</reference>
<dbReference type="WBParaSite" id="GPUH_0002488201-mRNA-1">
    <property type="protein sequence ID" value="GPUH_0002488201-mRNA-1"/>
    <property type="gene ID" value="GPUH_0002488201"/>
</dbReference>
<proteinExistence type="predicted"/>
<dbReference type="AlphaFoldDB" id="A0A183EV61"/>
<accession>A0A183EV61</accession>
<evidence type="ECO:0000313" key="2">
    <source>
        <dbReference type="Proteomes" id="UP000271098"/>
    </source>
</evidence>
<keyword evidence="2" id="KW-1185">Reference proteome</keyword>